<feature type="transmembrane region" description="Helical" evidence="1">
    <location>
        <begin position="21"/>
        <end position="42"/>
    </location>
</feature>
<dbReference type="AlphaFoldDB" id="A0A0D6LR91"/>
<gene>
    <name evidence="2" type="ORF">ANCCEY_08377</name>
</gene>
<organism evidence="2 3">
    <name type="scientific">Ancylostoma ceylanicum</name>
    <dbReference type="NCBI Taxonomy" id="53326"/>
    <lineage>
        <taxon>Eukaryota</taxon>
        <taxon>Metazoa</taxon>
        <taxon>Ecdysozoa</taxon>
        <taxon>Nematoda</taxon>
        <taxon>Chromadorea</taxon>
        <taxon>Rhabditida</taxon>
        <taxon>Rhabditina</taxon>
        <taxon>Rhabditomorpha</taxon>
        <taxon>Strongyloidea</taxon>
        <taxon>Ancylostomatidae</taxon>
        <taxon>Ancylostomatinae</taxon>
        <taxon>Ancylostoma</taxon>
    </lineage>
</organism>
<reference evidence="2 3" key="1">
    <citation type="submission" date="2013-05" db="EMBL/GenBank/DDBJ databases">
        <title>Draft genome of the parasitic nematode Anyclostoma ceylanicum.</title>
        <authorList>
            <person name="Mitreva M."/>
        </authorList>
    </citation>
    <scope>NUCLEOTIDE SEQUENCE [LARGE SCALE GENOMIC DNA]</scope>
</reference>
<dbReference type="EMBL" id="KE125039">
    <property type="protein sequence ID" value="EPB72541.1"/>
    <property type="molecule type" value="Genomic_DNA"/>
</dbReference>
<dbReference type="Proteomes" id="UP000054495">
    <property type="component" value="Unassembled WGS sequence"/>
</dbReference>
<proteinExistence type="predicted"/>
<evidence type="ECO:0000256" key="1">
    <source>
        <dbReference type="SAM" id="Phobius"/>
    </source>
</evidence>
<keyword evidence="1" id="KW-0472">Membrane</keyword>
<protein>
    <submittedName>
        <fullName evidence="2">Uncharacterized protein</fullName>
    </submittedName>
</protein>
<accession>A0A0D6LR91</accession>
<evidence type="ECO:0000313" key="3">
    <source>
        <dbReference type="Proteomes" id="UP000054495"/>
    </source>
</evidence>
<sequence length="74" mass="8702">MTFFLHMERRPIHYINLAEVYAHDIIPITFLTLLFAFVWSVLFEVPTARLESALLRRSRPRPAATQDPPSNMKF</sequence>
<name>A0A0D6LR91_9BILA</name>
<keyword evidence="1" id="KW-0812">Transmembrane</keyword>
<evidence type="ECO:0000313" key="2">
    <source>
        <dbReference type="EMBL" id="EPB72541.1"/>
    </source>
</evidence>
<keyword evidence="1" id="KW-1133">Transmembrane helix</keyword>
<keyword evidence="3" id="KW-1185">Reference proteome</keyword>